<dbReference type="EMBL" id="JAJCIS010000002">
    <property type="protein sequence ID" value="MCB7386937.1"/>
    <property type="molecule type" value="Genomic_DNA"/>
</dbReference>
<feature type="transmembrane region" description="Helical" evidence="1">
    <location>
        <begin position="299"/>
        <end position="316"/>
    </location>
</feature>
<protein>
    <submittedName>
        <fullName evidence="2">TIGR00366 family protein</fullName>
    </submittedName>
</protein>
<proteinExistence type="predicted"/>
<keyword evidence="1" id="KW-0812">Transmembrane</keyword>
<dbReference type="InterPro" id="IPR006160">
    <property type="entry name" value="SCFA_transpt_AtoE"/>
</dbReference>
<gene>
    <name evidence="2" type="ORF">LIZ65_06515</name>
</gene>
<reference evidence="2 3" key="1">
    <citation type="submission" date="2021-10" db="EMBL/GenBank/DDBJ databases">
        <title>Collection of gut derived symbiotic bacterial strains cultured from healthy donors.</title>
        <authorList>
            <person name="Lin H."/>
            <person name="Littmann E."/>
            <person name="Kohout C."/>
            <person name="Pamer E.G."/>
        </authorList>
    </citation>
    <scope>NUCLEOTIDE SEQUENCE [LARGE SCALE GENOMIC DNA]</scope>
    <source>
        <strain evidence="2 3">DFI.1.165</strain>
    </source>
</reference>
<feature type="transmembrane region" description="Helical" evidence="1">
    <location>
        <begin position="267"/>
        <end position="287"/>
    </location>
</feature>
<dbReference type="Pfam" id="PF02667">
    <property type="entry name" value="SCFA_trans"/>
    <property type="match status" value="1"/>
</dbReference>
<sequence>MEKQKKGKIEKLSDFFERVLPDSITIAFILMIIVIILAIALTGAPLITSTENQLSIVDSIGQNFWNLLAFSMQMCLASILGTVVAKSPPASKILGKACAVPNSVLACYLFSCILSGALSWIHWAVGWFGCIVIAKQIMVQAHNKGLKIHTPHFVATTFIICLMMGQGPSASQIAFGATPGYLKSLVDPSTASGLKDYYTIIEVACQPKAIITELLAAALMFILLYKMRPKEDAKFFDGMTKERLIDYTATPDLSADKSTLAKRLSNSAVIGVLMGGLFLVYAIKGLITKGFAGFGINEFNMILFGLCLVLCLRPRIFGELFKESVTSVWGFIVQFPIYAAIFGVMTGTGLDSVISNAFLSIASTRTWPSIAYVYSAFLDIFVPSGGSKFIIEAPYIIPITQQLNVDIKTILMSYGFGDNCTNMLTPFWWIAPCGMAKIDYHKVMPYAVVACGVSVVYFTIAMFFWV</sequence>
<evidence type="ECO:0000313" key="2">
    <source>
        <dbReference type="EMBL" id="MCB7386937.1"/>
    </source>
</evidence>
<evidence type="ECO:0000256" key="1">
    <source>
        <dbReference type="SAM" id="Phobius"/>
    </source>
</evidence>
<evidence type="ECO:0000313" key="3">
    <source>
        <dbReference type="Proteomes" id="UP001299546"/>
    </source>
</evidence>
<feature type="transmembrane region" description="Helical" evidence="1">
    <location>
        <begin position="197"/>
        <end position="225"/>
    </location>
</feature>
<dbReference type="PANTHER" id="PTHR41983:SF2">
    <property type="entry name" value="SHORT-CHAIN FATTY ACID TRANSPORTER-RELATED"/>
    <property type="match status" value="1"/>
</dbReference>
<feature type="transmembrane region" description="Helical" evidence="1">
    <location>
        <begin position="443"/>
        <end position="465"/>
    </location>
</feature>
<dbReference type="Proteomes" id="UP001299546">
    <property type="component" value="Unassembled WGS sequence"/>
</dbReference>
<organism evidence="2 3">
    <name type="scientific">Bariatricus massiliensis</name>
    <dbReference type="NCBI Taxonomy" id="1745713"/>
    <lineage>
        <taxon>Bacteria</taxon>
        <taxon>Bacillati</taxon>
        <taxon>Bacillota</taxon>
        <taxon>Clostridia</taxon>
        <taxon>Lachnospirales</taxon>
        <taxon>Lachnospiraceae</taxon>
        <taxon>Bariatricus</taxon>
    </lineage>
</organism>
<dbReference type="PANTHER" id="PTHR41983">
    <property type="entry name" value="SHORT-CHAIN FATTY ACID TRANSPORTER-RELATED"/>
    <property type="match status" value="1"/>
</dbReference>
<comment type="caution">
    <text evidence="2">The sequence shown here is derived from an EMBL/GenBank/DDBJ whole genome shotgun (WGS) entry which is preliminary data.</text>
</comment>
<keyword evidence="1" id="KW-0472">Membrane</keyword>
<dbReference type="RefSeq" id="WP_227183387.1">
    <property type="nucleotide sequence ID" value="NZ_JAJCIQ010000002.1"/>
</dbReference>
<feature type="transmembrane region" description="Helical" evidence="1">
    <location>
        <begin position="153"/>
        <end position="177"/>
    </location>
</feature>
<keyword evidence="3" id="KW-1185">Reference proteome</keyword>
<feature type="transmembrane region" description="Helical" evidence="1">
    <location>
        <begin position="97"/>
        <end position="118"/>
    </location>
</feature>
<feature type="transmembrane region" description="Helical" evidence="1">
    <location>
        <begin position="64"/>
        <end position="85"/>
    </location>
</feature>
<keyword evidence="1" id="KW-1133">Transmembrane helix</keyword>
<name>A0ABS8DET9_9FIRM</name>
<feature type="transmembrane region" description="Helical" evidence="1">
    <location>
        <begin position="20"/>
        <end position="44"/>
    </location>
</feature>
<accession>A0ABS8DET9</accession>
<feature type="transmembrane region" description="Helical" evidence="1">
    <location>
        <begin position="328"/>
        <end position="350"/>
    </location>
</feature>